<dbReference type="AlphaFoldDB" id="A0A2P2NHA2"/>
<sequence>MDHVNCMEISSHYISSQSKRFHAMKNEDALKGIDCFYFILVGFVSSCWGP</sequence>
<dbReference type="EMBL" id="GGEC01061373">
    <property type="protein sequence ID" value="MBX41857.1"/>
    <property type="molecule type" value="Transcribed_RNA"/>
</dbReference>
<evidence type="ECO:0000313" key="1">
    <source>
        <dbReference type="EMBL" id="MBX41857.1"/>
    </source>
</evidence>
<organism evidence="1">
    <name type="scientific">Rhizophora mucronata</name>
    <name type="common">Asiatic mangrove</name>
    <dbReference type="NCBI Taxonomy" id="61149"/>
    <lineage>
        <taxon>Eukaryota</taxon>
        <taxon>Viridiplantae</taxon>
        <taxon>Streptophyta</taxon>
        <taxon>Embryophyta</taxon>
        <taxon>Tracheophyta</taxon>
        <taxon>Spermatophyta</taxon>
        <taxon>Magnoliopsida</taxon>
        <taxon>eudicotyledons</taxon>
        <taxon>Gunneridae</taxon>
        <taxon>Pentapetalae</taxon>
        <taxon>rosids</taxon>
        <taxon>fabids</taxon>
        <taxon>Malpighiales</taxon>
        <taxon>Rhizophoraceae</taxon>
        <taxon>Rhizophora</taxon>
    </lineage>
</organism>
<name>A0A2P2NHA2_RHIMU</name>
<proteinExistence type="predicted"/>
<reference evidence="1" key="1">
    <citation type="submission" date="2018-02" db="EMBL/GenBank/DDBJ databases">
        <title>Rhizophora mucronata_Transcriptome.</title>
        <authorList>
            <person name="Meera S.P."/>
            <person name="Sreeshan A."/>
            <person name="Augustine A."/>
        </authorList>
    </citation>
    <scope>NUCLEOTIDE SEQUENCE</scope>
    <source>
        <tissue evidence="1">Leaf</tissue>
    </source>
</reference>
<protein>
    <submittedName>
        <fullName evidence="1">Uncharacterized protein</fullName>
    </submittedName>
</protein>
<accession>A0A2P2NHA2</accession>